<evidence type="ECO:0000313" key="4">
    <source>
        <dbReference type="EMBL" id="EAU46664.1"/>
    </source>
</evidence>
<feature type="region of interest" description="Disordered" evidence="1">
    <location>
        <begin position="222"/>
        <end position="251"/>
    </location>
</feature>
<proteinExistence type="predicted"/>
<evidence type="ECO:0000256" key="1">
    <source>
        <dbReference type="SAM" id="MobiDB-lite"/>
    </source>
</evidence>
<evidence type="ECO:0000259" key="3">
    <source>
        <dbReference type="Pfam" id="PF01471"/>
    </source>
</evidence>
<accession>Q0FRC3</accession>
<keyword evidence="5" id="KW-1185">Reference proteome</keyword>
<feature type="signal peptide" evidence="2">
    <location>
        <begin position="1"/>
        <end position="21"/>
    </location>
</feature>
<dbReference type="SUPFAM" id="SSF47090">
    <property type="entry name" value="PGBD-like"/>
    <property type="match status" value="1"/>
</dbReference>
<evidence type="ECO:0000256" key="2">
    <source>
        <dbReference type="SAM" id="SignalP"/>
    </source>
</evidence>
<dbReference type="HOGENOM" id="CLU_833793_0_0_5"/>
<name>Q0FRC3_SALBH</name>
<feature type="domain" description="Peptidoglycan binding-like" evidence="3">
    <location>
        <begin position="280"/>
        <end position="327"/>
    </location>
</feature>
<dbReference type="OrthoDB" id="8092964at2"/>
<evidence type="ECO:0000313" key="5">
    <source>
        <dbReference type="Proteomes" id="UP000006230"/>
    </source>
</evidence>
<keyword evidence="2" id="KW-0732">Signal</keyword>
<reference evidence="4 5" key="1">
    <citation type="journal article" date="2010" name="J. Bacteriol.">
        <title>Genome sequences of Pelagibaca bermudensis HTCC2601T and Maritimibacter alkaliphilus HTCC2654T, the type strains of two marine Roseobacter genera.</title>
        <authorList>
            <person name="Thrash J.C."/>
            <person name="Cho J.C."/>
            <person name="Ferriera S."/>
            <person name="Johnson J."/>
            <person name="Vergin K.L."/>
            <person name="Giovannoni S.J."/>
        </authorList>
    </citation>
    <scope>NUCLEOTIDE SEQUENCE [LARGE SCALE GENOMIC DNA]</scope>
    <source>
        <strain evidence="5">DSM 26914 / JCM 13377 / KCTC 12554 / HTCC2601</strain>
    </source>
</reference>
<dbReference type="EMBL" id="AATQ01000012">
    <property type="protein sequence ID" value="EAU46664.1"/>
    <property type="molecule type" value="Genomic_DNA"/>
</dbReference>
<dbReference type="InterPro" id="IPR036365">
    <property type="entry name" value="PGBD-like_sf"/>
</dbReference>
<dbReference type="Pfam" id="PF01471">
    <property type="entry name" value="PG_binding_1"/>
    <property type="match status" value="1"/>
</dbReference>
<protein>
    <recommendedName>
        <fullName evidence="3">Peptidoglycan binding-like domain-containing protein</fullName>
    </recommendedName>
</protein>
<sequence>MFARAVLTILSLMITALPLHAQGSDRTVALVVSVGDGGARADAVQTQLQLMGAETLRAADPNNAELRSILQRFAREAEDSRATFVYLDAPAVTFEGRDYVLPAEATLARSTDLFTQAIPTLAFARSAALSEQGGAVVLTVTAPPTGLPGGISKVVRAPDAVPGAGAVVVAEIGAFGPVLTVLEDAARQEEVDLGTILRGMFTKDGVTLSDLPSNRILLRAAPEPEPAPEPETPEAAAVPAPAPASQPAPVIAATPEPQAPAETVEELRILEQSLSRSAKRTIQRELRAEGFYRGLVDGIFGPQTREAITAFQQSRSEDTTGVLNRRQLLDLSS</sequence>
<dbReference type="RefSeq" id="WP_007796469.1">
    <property type="nucleotide sequence ID" value="NZ_DS022276.1"/>
</dbReference>
<dbReference type="AlphaFoldDB" id="Q0FRC3"/>
<dbReference type="STRING" id="314265.R2601_16125"/>
<organism evidence="4 5">
    <name type="scientific">Salipiger bermudensis (strain DSM 26914 / JCM 13377 / KCTC 12554 / HTCC2601)</name>
    <name type="common">Pelagibaca bermudensis</name>
    <dbReference type="NCBI Taxonomy" id="314265"/>
    <lineage>
        <taxon>Bacteria</taxon>
        <taxon>Pseudomonadati</taxon>
        <taxon>Pseudomonadota</taxon>
        <taxon>Alphaproteobacteria</taxon>
        <taxon>Rhodobacterales</taxon>
        <taxon>Roseobacteraceae</taxon>
        <taxon>Salipiger</taxon>
    </lineage>
</organism>
<comment type="caution">
    <text evidence="4">The sequence shown here is derived from an EMBL/GenBank/DDBJ whole genome shotgun (WGS) entry which is preliminary data.</text>
</comment>
<dbReference type="InterPro" id="IPR002477">
    <property type="entry name" value="Peptidoglycan-bd-like"/>
</dbReference>
<dbReference type="Gene3D" id="1.10.101.10">
    <property type="entry name" value="PGBD-like superfamily/PGBD"/>
    <property type="match status" value="1"/>
</dbReference>
<dbReference type="Proteomes" id="UP000006230">
    <property type="component" value="Unassembled WGS sequence"/>
</dbReference>
<gene>
    <name evidence="4" type="ORF">R2601_16125</name>
</gene>
<dbReference type="eggNOG" id="COG3409">
    <property type="taxonomic scope" value="Bacteria"/>
</dbReference>
<feature type="chain" id="PRO_5004171915" description="Peptidoglycan binding-like domain-containing protein" evidence="2">
    <location>
        <begin position="22"/>
        <end position="333"/>
    </location>
</feature>
<dbReference type="InterPro" id="IPR036366">
    <property type="entry name" value="PGBDSf"/>
</dbReference>